<organism evidence="2 3">
    <name type="scientific">Gregarina niphandrodes</name>
    <name type="common">Septate eugregarine</name>
    <dbReference type="NCBI Taxonomy" id="110365"/>
    <lineage>
        <taxon>Eukaryota</taxon>
        <taxon>Sar</taxon>
        <taxon>Alveolata</taxon>
        <taxon>Apicomplexa</taxon>
        <taxon>Conoidasida</taxon>
        <taxon>Gregarinasina</taxon>
        <taxon>Eugregarinorida</taxon>
        <taxon>Gregarinidae</taxon>
        <taxon>Gregarina</taxon>
    </lineage>
</organism>
<dbReference type="GeneID" id="22910331"/>
<reference evidence="2" key="1">
    <citation type="submission" date="2013-12" db="EMBL/GenBank/DDBJ databases">
        <authorList>
            <person name="Omoto C.K."/>
            <person name="Sibley D."/>
            <person name="Venepally P."/>
            <person name="Hadjithomas M."/>
            <person name="Karamycheva S."/>
            <person name="Brunk B."/>
            <person name="Roos D."/>
            <person name="Caler E."/>
            <person name="Lorenzi H."/>
        </authorList>
    </citation>
    <scope>NUCLEOTIDE SEQUENCE</scope>
</reference>
<dbReference type="VEuPathDB" id="CryptoDB:GNI_001410"/>
<evidence type="ECO:0008006" key="4">
    <source>
        <dbReference type="Google" id="ProtNLM"/>
    </source>
</evidence>
<comment type="caution">
    <text evidence="2">The sequence shown here is derived from an EMBL/GenBank/DDBJ whole genome shotgun (WGS) entry which is preliminary data.</text>
</comment>
<evidence type="ECO:0000313" key="3">
    <source>
        <dbReference type="Proteomes" id="UP000019763"/>
    </source>
</evidence>
<protein>
    <recommendedName>
        <fullName evidence="4">Transmembrane protein</fullName>
    </recommendedName>
</protein>
<proteinExistence type="predicted"/>
<feature type="signal peptide" evidence="1">
    <location>
        <begin position="1"/>
        <end position="20"/>
    </location>
</feature>
<sequence length="419" mass="45747">MAPDTCMRFRIFVLVSVAFATNPREHLGVSQERIEDEVIGLATFDPTTEISLSVKRQFAGQTLHHQPGSRLVHFVLGKNGAIEKDKVVGEKNGEFGNADGRLGVTLAQLLHYRYQAALARDVLSKLDSDDVVNEEDLEHYHQLGERLGRVAEQINQLAAVPYVCARPVSPAVARPVMIEATTTAPTTFLKTLALMGDDPTSIVDDYFNAGAVWARFVEFCGVDASGMYSYELLRYWNTHYRELLADAVPVLTSTFAHAFLTIEHRADAGHSPSIALATNVSRALSTICDDGEDLPIDERLAECFTAPGGSAADGKLDKFLFLAWAATDGADWRAAVMQSSLQELSFVACLITSRTTELLGAYSPSWCSLEPAKPLPRQGVVQVNLGTTPLELVRNWMRAAGVSDVASLPPVKRAMTQRP</sequence>
<gene>
    <name evidence="2" type="ORF">GNI_001410</name>
</gene>
<accession>A0A023BDS8</accession>
<feature type="chain" id="PRO_5001511737" description="Transmembrane protein" evidence="1">
    <location>
        <begin position="21"/>
        <end position="419"/>
    </location>
</feature>
<dbReference type="AlphaFoldDB" id="A0A023BDS8"/>
<evidence type="ECO:0000313" key="2">
    <source>
        <dbReference type="EMBL" id="EZG89664.1"/>
    </source>
</evidence>
<keyword evidence="1" id="KW-0732">Signal</keyword>
<dbReference type="RefSeq" id="XP_011128470.1">
    <property type="nucleotide sequence ID" value="XM_011130168.1"/>
</dbReference>
<name>A0A023BDS8_GRENI</name>
<dbReference type="EMBL" id="AFNH02000012">
    <property type="protein sequence ID" value="EZG89664.1"/>
    <property type="molecule type" value="Genomic_DNA"/>
</dbReference>
<keyword evidence="3" id="KW-1185">Reference proteome</keyword>
<evidence type="ECO:0000256" key="1">
    <source>
        <dbReference type="SAM" id="SignalP"/>
    </source>
</evidence>
<dbReference type="Proteomes" id="UP000019763">
    <property type="component" value="Unassembled WGS sequence"/>
</dbReference>